<sequence length="163" mass="18647">MTFRGHCIFALASIILAKKINLSTSFEDAEWGIVIAGALLSCLLPDIDHPKSFISQRFKTFFFFPSFILNHRGFTHSILAVILYGWLIHYFFPLEKISYQGFQDSLIIGYVSHLVADILTPSGIPLLWPYQWRCRLPLLQSKSPTIEIFFCVLCLIYAIIIVS</sequence>
<evidence type="ECO:0000256" key="1">
    <source>
        <dbReference type="SAM" id="Phobius"/>
    </source>
</evidence>
<dbReference type="OrthoDB" id="5459053at2"/>
<accession>A0A0G3I5D5</accession>
<keyword evidence="3" id="KW-1185">Reference proteome</keyword>
<dbReference type="PATRIC" id="fig|1277257.4.peg.4"/>
<dbReference type="STRING" id="1277257.G293_00020"/>
<evidence type="ECO:0000313" key="2">
    <source>
        <dbReference type="EMBL" id="AKK19668.1"/>
    </source>
</evidence>
<feature type="transmembrane region" description="Helical" evidence="1">
    <location>
        <begin position="67"/>
        <end position="87"/>
    </location>
</feature>
<dbReference type="Proteomes" id="UP000035503">
    <property type="component" value="Chromosome"/>
</dbReference>
<dbReference type="AlphaFoldDB" id="A0A0G3I5D5"/>
<name>A0A0G3I5D5_LIBAF</name>
<dbReference type="Pfam" id="PF04307">
    <property type="entry name" value="YdjM"/>
    <property type="match status" value="1"/>
</dbReference>
<evidence type="ECO:0000313" key="3">
    <source>
        <dbReference type="Proteomes" id="UP000035503"/>
    </source>
</evidence>
<dbReference type="PANTHER" id="PTHR35531">
    <property type="entry name" value="INNER MEMBRANE PROTEIN YBCI-RELATED"/>
    <property type="match status" value="1"/>
</dbReference>
<dbReference type="RefSeq" id="WP_047263772.1">
    <property type="nucleotide sequence ID" value="NZ_CP004021.1"/>
</dbReference>
<proteinExistence type="predicted"/>
<evidence type="ECO:0008006" key="4">
    <source>
        <dbReference type="Google" id="ProtNLM"/>
    </source>
</evidence>
<dbReference type="InterPro" id="IPR007404">
    <property type="entry name" value="YdjM-like"/>
</dbReference>
<gene>
    <name evidence="2" type="ORF">G293_00020</name>
</gene>
<keyword evidence="1" id="KW-1133">Transmembrane helix</keyword>
<dbReference type="KEGG" id="lau:G293_00020"/>
<dbReference type="InterPro" id="IPR016956">
    <property type="entry name" value="YdjM"/>
</dbReference>
<organism evidence="2 3">
    <name type="scientific">Candidatus Liberibacter africanus PTSAPSY</name>
    <dbReference type="NCBI Taxonomy" id="1277257"/>
    <lineage>
        <taxon>Bacteria</taxon>
        <taxon>Pseudomonadati</taxon>
        <taxon>Pseudomonadota</taxon>
        <taxon>Alphaproteobacteria</taxon>
        <taxon>Hyphomicrobiales</taxon>
        <taxon>Rhizobiaceae</taxon>
        <taxon>Liberibacter</taxon>
    </lineage>
</organism>
<reference evidence="2 3" key="1">
    <citation type="journal article" date="2015" name="Genome Announc.">
        <title>Complete Genome Sequence of 'Candidatus Liberibacter africanus,' a Bacterium Associated with Citrus Huanglongbing.</title>
        <authorList>
            <person name="Lin H."/>
            <person name="Pietersen G."/>
            <person name="Han C."/>
            <person name="Read D.A."/>
            <person name="Lou B."/>
            <person name="Gupta G."/>
            <person name="Civerolo E.L."/>
        </authorList>
    </citation>
    <scope>NUCLEOTIDE SEQUENCE [LARGE SCALE GENOMIC DNA]</scope>
    <source>
        <strain evidence="2 3">PTSAPSY</strain>
    </source>
</reference>
<keyword evidence="1" id="KW-0472">Membrane</keyword>
<feature type="transmembrane region" description="Helical" evidence="1">
    <location>
        <begin position="107"/>
        <end position="132"/>
    </location>
</feature>
<dbReference type="PIRSF" id="PIRSF030780">
    <property type="entry name" value="Md_memb_hyd_prd"/>
    <property type="match status" value="1"/>
</dbReference>
<feature type="transmembrane region" description="Helical" evidence="1">
    <location>
        <begin position="144"/>
        <end position="162"/>
    </location>
</feature>
<protein>
    <recommendedName>
        <fullName evidence="4">Membrane-bound metal-dependent hydrolase</fullName>
    </recommendedName>
</protein>
<dbReference type="PANTHER" id="PTHR35531:SF1">
    <property type="entry name" value="INNER MEMBRANE PROTEIN YBCI-RELATED"/>
    <property type="match status" value="1"/>
</dbReference>
<dbReference type="EMBL" id="CP004021">
    <property type="protein sequence ID" value="AKK19668.1"/>
    <property type="molecule type" value="Genomic_DNA"/>
</dbReference>
<keyword evidence="1" id="KW-0812">Transmembrane</keyword>